<dbReference type="PROSITE" id="PS01156">
    <property type="entry name" value="TONB_DEPENDENT_REC_2"/>
    <property type="match status" value="1"/>
</dbReference>
<evidence type="ECO:0000256" key="15">
    <source>
        <dbReference type="SAM" id="SignalP"/>
    </source>
</evidence>
<name>A0A431WWV1_9GAMM</name>
<dbReference type="OrthoDB" id="9764669at2"/>
<feature type="domain" description="TonB-dependent receptor plug" evidence="17">
    <location>
        <begin position="62"/>
        <end position="167"/>
    </location>
</feature>
<dbReference type="InterPro" id="IPR039426">
    <property type="entry name" value="TonB-dep_rcpt-like"/>
</dbReference>
<dbReference type="SUPFAM" id="SSF56935">
    <property type="entry name" value="Porins"/>
    <property type="match status" value="1"/>
</dbReference>
<protein>
    <submittedName>
        <fullName evidence="18">TonB-dependent receptor</fullName>
    </submittedName>
</protein>
<keyword evidence="8" id="KW-0406">Ion transport</keyword>
<feature type="chain" id="PRO_5019207597" evidence="15">
    <location>
        <begin position="33"/>
        <end position="672"/>
    </location>
</feature>
<dbReference type="Gene3D" id="2.170.130.10">
    <property type="entry name" value="TonB-dependent receptor, plug domain"/>
    <property type="match status" value="1"/>
</dbReference>
<dbReference type="GO" id="GO:0015344">
    <property type="term" value="F:siderophore uptake transmembrane transporter activity"/>
    <property type="evidence" value="ECO:0007669"/>
    <property type="project" value="TreeGrafter"/>
</dbReference>
<evidence type="ECO:0000256" key="3">
    <source>
        <dbReference type="ARBA" id="ARBA00022452"/>
    </source>
</evidence>
<keyword evidence="5 12" id="KW-0812">Transmembrane</keyword>
<keyword evidence="6 15" id="KW-0732">Signal</keyword>
<evidence type="ECO:0000256" key="8">
    <source>
        <dbReference type="ARBA" id="ARBA00023065"/>
    </source>
</evidence>
<evidence type="ECO:0000256" key="14">
    <source>
        <dbReference type="RuleBase" id="RU003357"/>
    </source>
</evidence>
<keyword evidence="7" id="KW-0408">Iron</keyword>
<evidence type="ECO:0000256" key="12">
    <source>
        <dbReference type="PROSITE-ProRule" id="PRU01360"/>
    </source>
</evidence>
<evidence type="ECO:0000256" key="13">
    <source>
        <dbReference type="PROSITE-ProRule" id="PRU10144"/>
    </source>
</evidence>
<keyword evidence="18" id="KW-0675">Receptor</keyword>
<dbReference type="InterPro" id="IPR037066">
    <property type="entry name" value="Plug_dom_sf"/>
</dbReference>
<evidence type="ECO:0000256" key="7">
    <source>
        <dbReference type="ARBA" id="ARBA00023004"/>
    </source>
</evidence>
<organism evidence="18 19">
    <name type="scientific">Shewanella canadensis</name>
    <dbReference type="NCBI Taxonomy" id="271096"/>
    <lineage>
        <taxon>Bacteria</taxon>
        <taxon>Pseudomonadati</taxon>
        <taxon>Pseudomonadota</taxon>
        <taxon>Gammaproteobacteria</taxon>
        <taxon>Alteromonadales</taxon>
        <taxon>Shewanellaceae</taxon>
        <taxon>Shewanella</taxon>
    </lineage>
</organism>
<dbReference type="Gene3D" id="2.40.170.20">
    <property type="entry name" value="TonB-dependent receptor, beta-barrel domain"/>
    <property type="match status" value="1"/>
</dbReference>
<evidence type="ECO:0000313" key="18">
    <source>
        <dbReference type="EMBL" id="RTR39905.1"/>
    </source>
</evidence>
<keyword evidence="11 12" id="KW-0998">Cell outer membrane</keyword>
<dbReference type="AlphaFoldDB" id="A0A431WWV1"/>
<dbReference type="PANTHER" id="PTHR32552:SF68">
    <property type="entry name" value="FERRICHROME OUTER MEMBRANE TRANSPORTER_PHAGE RECEPTOR"/>
    <property type="match status" value="1"/>
</dbReference>
<feature type="short sequence motif" description="TonB C-terminal box" evidence="13">
    <location>
        <begin position="655"/>
        <end position="672"/>
    </location>
</feature>
<feature type="domain" description="TonB-dependent receptor-like beta-barrel" evidence="16">
    <location>
        <begin position="237"/>
        <end position="634"/>
    </location>
</feature>
<dbReference type="CDD" id="cd01347">
    <property type="entry name" value="ligand_gated_channel"/>
    <property type="match status" value="1"/>
</dbReference>
<keyword evidence="3 12" id="KW-1134">Transmembrane beta strand</keyword>
<proteinExistence type="inferred from homology"/>
<evidence type="ECO:0000256" key="6">
    <source>
        <dbReference type="ARBA" id="ARBA00022729"/>
    </source>
</evidence>
<dbReference type="PANTHER" id="PTHR32552">
    <property type="entry name" value="FERRICHROME IRON RECEPTOR-RELATED"/>
    <property type="match status" value="1"/>
</dbReference>
<comment type="similarity">
    <text evidence="12 14">Belongs to the TonB-dependent receptor family.</text>
</comment>
<dbReference type="RefSeq" id="WP_126518888.1">
    <property type="nucleotide sequence ID" value="NZ_RXNU01000002.1"/>
</dbReference>
<evidence type="ECO:0000259" key="17">
    <source>
        <dbReference type="Pfam" id="PF07715"/>
    </source>
</evidence>
<keyword evidence="9 14" id="KW-0798">TonB box</keyword>
<evidence type="ECO:0000256" key="9">
    <source>
        <dbReference type="ARBA" id="ARBA00023077"/>
    </source>
</evidence>
<dbReference type="GO" id="GO:0009279">
    <property type="term" value="C:cell outer membrane"/>
    <property type="evidence" value="ECO:0007669"/>
    <property type="project" value="UniProtKB-SubCell"/>
</dbReference>
<accession>A0A431WWV1</accession>
<comment type="caution">
    <text evidence="18">The sequence shown here is derived from an EMBL/GenBank/DDBJ whole genome shotgun (WGS) entry which is preliminary data.</text>
</comment>
<dbReference type="EMBL" id="RXNU01000002">
    <property type="protein sequence ID" value="RTR39905.1"/>
    <property type="molecule type" value="Genomic_DNA"/>
</dbReference>
<keyword evidence="19" id="KW-1185">Reference proteome</keyword>
<evidence type="ECO:0000256" key="1">
    <source>
        <dbReference type="ARBA" id="ARBA00004571"/>
    </source>
</evidence>
<evidence type="ECO:0000256" key="11">
    <source>
        <dbReference type="ARBA" id="ARBA00023237"/>
    </source>
</evidence>
<feature type="signal peptide" evidence="15">
    <location>
        <begin position="1"/>
        <end position="32"/>
    </location>
</feature>
<dbReference type="InterPro" id="IPR010917">
    <property type="entry name" value="TonB_rcpt_CS"/>
</dbReference>
<dbReference type="Pfam" id="PF00593">
    <property type="entry name" value="TonB_dep_Rec_b-barrel"/>
    <property type="match status" value="1"/>
</dbReference>
<gene>
    <name evidence="18" type="ORF">EKG38_03880</name>
</gene>
<evidence type="ECO:0000256" key="10">
    <source>
        <dbReference type="ARBA" id="ARBA00023136"/>
    </source>
</evidence>
<evidence type="ECO:0000313" key="19">
    <source>
        <dbReference type="Proteomes" id="UP000267448"/>
    </source>
</evidence>
<dbReference type="InterPro" id="IPR012910">
    <property type="entry name" value="Plug_dom"/>
</dbReference>
<evidence type="ECO:0000256" key="5">
    <source>
        <dbReference type="ARBA" id="ARBA00022692"/>
    </source>
</evidence>
<comment type="subcellular location">
    <subcellularLocation>
        <location evidence="1 12">Cell outer membrane</location>
        <topology evidence="1 12">Multi-pass membrane protein</topology>
    </subcellularLocation>
</comment>
<keyword evidence="4" id="KW-0410">Iron transport</keyword>
<keyword evidence="2 12" id="KW-0813">Transport</keyword>
<evidence type="ECO:0000259" key="16">
    <source>
        <dbReference type="Pfam" id="PF00593"/>
    </source>
</evidence>
<sequence length="672" mass="73005">MGTQARQSNKLSKLAMLIGSALALSASTVAFAADSSQTDAGVTNTVDEVITIIGRSENTPLNIAANVNIIDMAAIEMSGATTLTEVLRGQSGIQISDSNSGAVFAMRGFSASQAANNTLILVDGRRLNNIDIAAPSINAIPLNQIERVEILSGSAGVLYGDQAVGGVINIITKAPNSAGGGIQLSGGSFDTYEGKGDISGAISDTWRYYAAASYNQGDNYREHNANKTSSVLGRLQYEDGPQDFFVEASYYDNDRELTGALTEDQIKEDPRQSNATSPGAFDSYMHDMTTAARSGYKYQLNDEWSLGADLNYSETLITGLNDWGTSRKDTRSLLEFTPKAVANIATEKGDLNIVTGIDLSRGESEFSSGRGNVQKLASAYVQATVPLSKSLSYVVGGRYAEVTDELVDPAAYPNGVELDQDAHAFELGLNYRPTTAHRLYLRADDNFRFAKVDEQAYTPASVVGLKPQTGRSYEAGWDWTPKSHTLRLSAYRLELEDEIVFDPSAETPAGGSFPGANVNADASRRYGMSADWDWQLTDKVQLGAEYNYIDAEFTDGVNEGKQLSWVAEHTGRGYFSIDADQNWQVFTELVYTGERFIEGDNGNADPKLDSYWLTNLAVNYTRDAWLASFRVDNLLDEQYVSAGYYSNFGGVSYNGYYAGTGRALRLTASYRF</sequence>
<evidence type="ECO:0000256" key="4">
    <source>
        <dbReference type="ARBA" id="ARBA00022496"/>
    </source>
</evidence>
<evidence type="ECO:0000256" key="2">
    <source>
        <dbReference type="ARBA" id="ARBA00022448"/>
    </source>
</evidence>
<dbReference type="InterPro" id="IPR036942">
    <property type="entry name" value="Beta-barrel_TonB_sf"/>
</dbReference>
<dbReference type="PROSITE" id="PS52016">
    <property type="entry name" value="TONB_DEPENDENT_REC_3"/>
    <property type="match status" value="1"/>
</dbReference>
<dbReference type="InterPro" id="IPR000531">
    <property type="entry name" value="Beta-barrel_TonB"/>
</dbReference>
<dbReference type="Proteomes" id="UP000267448">
    <property type="component" value="Unassembled WGS sequence"/>
</dbReference>
<reference evidence="18 19" key="1">
    <citation type="submission" date="2018-12" db="EMBL/GenBank/DDBJ databases">
        <authorList>
            <person name="Yu L."/>
        </authorList>
    </citation>
    <scope>NUCLEOTIDE SEQUENCE [LARGE SCALE GENOMIC DNA]</scope>
    <source>
        <strain evidence="18 19">HAW-EB2</strain>
    </source>
</reference>
<keyword evidence="10 12" id="KW-0472">Membrane</keyword>
<dbReference type="Pfam" id="PF07715">
    <property type="entry name" value="Plug"/>
    <property type="match status" value="1"/>
</dbReference>